<proteinExistence type="predicted"/>
<sequence>MTKTDPSENIRVDLGLSESRNCQATYSSSIFRVKAADVSNGVPKEALRLRLFPYSLRDRARAWLNALLSSTVTSWNEICQKFLLRHNPPNMNAKLRNNITSFRKFEDETLYEAWERFKEKVVNASANGTLLDKSYNDTYEILERISNNDY</sequence>
<accession>A0A5B6VNC8</accession>
<dbReference type="Pfam" id="PF03732">
    <property type="entry name" value="Retrotrans_gag"/>
    <property type="match status" value="1"/>
</dbReference>
<evidence type="ECO:0000259" key="1">
    <source>
        <dbReference type="Pfam" id="PF03732"/>
    </source>
</evidence>
<dbReference type="InterPro" id="IPR005162">
    <property type="entry name" value="Retrotrans_gag_dom"/>
</dbReference>
<dbReference type="PANTHER" id="PTHR33223:SF6">
    <property type="entry name" value="CCHC-TYPE DOMAIN-CONTAINING PROTEIN"/>
    <property type="match status" value="1"/>
</dbReference>
<evidence type="ECO:0000313" key="2">
    <source>
        <dbReference type="EMBL" id="KAA3470662.1"/>
    </source>
</evidence>
<dbReference type="OrthoDB" id="999762at2759"/>
<gene>
    <name evidence="2" type="ORF">EPI10_016351</name>
</gene>
<comment type="caution">
    <text evidence="2">The sequence shown here is derived from an EMBL/GenBank/DDBJ whole genome shotgun (WGS) entry which is preliminary data.</text>
</comment>
<feature type="domain" description="Retrotransposon gag" evidence="1">
    <location>
        <begin position="50"/>
        <end position="126"/>
    </location>
</feature>
<evidence type="ECO:0000313" key="3">
    <source>
        <dbReference type="Proteomes" id="UP000325315"/>
    </source>
</evidence>
<dbReference type="PANTHER" id="PTHR33223">
    <property type="entry name" value="CCHC-TYPE DOMAIN-CONTAINING PROTEIN"/>
    <property type="match status" value="1"/>
</dbReference>
<name>A0A5B6VNC8_9ROSI</name>
<dbReference type="EMBL" id="SMMG02000006">
    <property type="protein sequence ID" value="KAA3470662.1"/>
    <property type="molecule type" value="Genomic_DNA"/>
</dbReference>
<keyword evidence="3" id="KW-1185">Reference proteome</keyword>
<dbReference type="AlphaFoldDB" id="A0A5B6VNC8"/>
<reference evidence="2" key="1">
    <citation type="submission" date="2019-08" db="EMBL/GenBank/DDBJ databases">
        <authorList>
            <person name="Liu F."/>
        </authorList>
    </citation>
    <scope>NUCLEOTIDE SEQUENCE [LARGE SCALE GENOMIC DNA]</scope>
    <source>
        <strain evidence="2">PA1801</strain>
        <tissue evidence="2">Leaf</tissue>
    </source>
</reference>
<dbReference type="Proteomes" id="UP000325315">
    <property type="component" value="Unassembled WGS sequence"/>
</dbReference>
<organism evidence="2 3">
    <name type="scientific">Gossypium australe</name>
    <dbReference type="NCBI Taxonomy" id="47621"/>
    <lineage>
        <taxon>Eukaryota</taxon>
        <taxon>Viridiplantae</taxon>
        <taxon>Streptophyta</taxon>
        <taxon>Embryophyta</taxon>
        <taxon>Tracheophyta</taxon>
        <taxon>Spermatophyta</taxon>
        <taxon>Magnoliopsida</taxon>
        <taxon>eudicotyledons</taxon>
        <taxon>Gunneridae</taxon>
        <taxon>Pentapetalae</taxon>
        <taxon>rosids</taxon>
        <taxon>malvids</taxon>
        <taxon>Malvales</taxon>
        <taxon>Malvaceae</taxon>
        <taxon>Malvoideae</taxon>
        <taxon>Gossypium</taxon>
    </lineage>
</organism>
<protein>
    <submittedName>
        <fullName evidence="2">Protein FAR1-RELATED SEQUENCE 5-like</fullName>
    </submittedName>
</protein>